<dbReference type="InterPro" id="IPR027806">
    <property type="entry name" value="HARBI1_dom"/>
</dbReference>
<dbReference type="EMBL" id="AJIL01000120">
    <property type="protein sequence ID" value="KNE94258.1"/>
    <property type="molecule type" value="Genomic_DNA"/>
</dbReference>
<keyword evidence="6" id="KW-0378">Hydrolase</keyword>
<dbReference type="PANTHER" id="PTHR22930:SF228">
    <property type="entry name" value="PROTEIN ALP1-LIKE"/>
    <property type="match status" value="1"/>
</dbReference>
<dbReference type="InterPro" id="IPR045249">
    <property type="entry name" value="HARBI1-like"/>
</dbReference>
<evidence type="ECO:0000259" key="8">
    <source>
        <dbReference type="Pfam" id="PF13359"/>
    </source>
</evidence>
<dbReference type="GO" id="GO:0046872">
    <property type="term" value="F:metal ion binding"/>
    <property type="evidence" value="ECO:0007669"/>
    <property type="project" value="UniProtKB-KW"/>
</dbReference>
<proteinExistence type="inferred from homology"/>
<evidence type="ECO:0000256" key="6">
    <source>
        <dbReference type="ARBA" id="ARBA00022801"/>
    </source>
</evidence>
<keyword evidence="5" id="KW-0479">Metal-binding</keyword>
<evidence type="ECO:0000256" key="5">
    <source>
        <dbReference type="ARBA" id="ARBA00022723"/>
    </source>
</evidence>
<keyword evidence="11" id="KW-1185">Reference proteome</keyword>
<evidence type="ECO:0000256" key="3">
    <source>
        <dbReference type="ARBA" id="ARBA00006958"/>
    </source>
</evidence>
<evidence type="ECO:0000256" key="4">
    <source>
        <dbReference type="ARBA" id="ARBA00022722"/>
    </source>
</evidence>
<dbReference type="STRING" id="1165861.A0A0L0V4P6"/>
<name>A0A0L0V4P6_9BASI</name>
<keyword evidence="4" id="KW-0540">Nuclease</keyword>
<comment type="subcellular location">
    <subcellularLocation>
        <location evidence="2">Nucleus</location>
    </subcellularLocation>
</comment>
<evidence type="ECO:0000313" key="10">
    <source>
        <dbReference type="EMBL" id="KNE94258.1"/>
    </source>
</evidence>
<dbReference type="Pfam" id="PF13359">
    <property type="entry name" value="DDE_Tnp_4"/>
    <property type="match status" value="1"/>
</dbReference>
<organism evidence="10 11">
    <name type="scientific">Puccinia striiformis f. sp. tritici PST-78</name>
    <dbReference type="NCBI Taxonomy" id="1165861"/>
    <lineage>
        <taxon>Eukaryota</taxon>
        <taxon>Fungi</taxon>
        <taxon>Dikarya</taxon>
        <taxon>Basidiomycota</taxon>
        <taxon>Pucciniomycotina</taxon>
        <taxon>Pucciniomycetes</taxon>
        <taxon>Pucciniales</taxon>
        <taxon>Pucciniaceae</taxon>
        <taxon>Puccinia</taxon>
    </lineage>
</organism>
<dbReference type="InterPro" id="IPR058353">
    <property type="entry name" value="DUF8040"/>
</dbReference>
<dbReference type="Pfam" id="PF26138">
    <property type="entry name" value="DUF8040"/>
    <property type="match status" value="1"/>
</dbReference>
<comment type="cofactor">
    <cofactor evidence="1">
        <name>a divalent metal cation</name>
        <dbReference type="ChEBI" id="CHEBI:60240"/>
    </cofactor>
</comment>
<dbReference type="GO" id="GO:0005634">
    <property type="term" value="C:nucleus"/>
    <property type="evidence" value="ECO:0007669"/>
    <property type="project" value="UniProtKB-SubCell"/>
</dbReference>
<evidence type="ECO:0000256" key="7">
    <source>
        <dbReference type="ARBA" id="ARBA00023242"/>
    </source>
</evidence>
<protein>
    <submittedName>
        <fullName evidence="10">Uncharacterized protein</fullName>
    </submittedName>
</protein>
<reference evidence="11" key="1">
    <citation type="submission" date="2014-03" db="EMBL/GenBank/DDBJ databases">
        <title>The Genome Sequence of Puccinia striiformis f. sp. tritici PST-78.</title>
        <authorList>
            <consortium name="The Broad Institute Genome Sequencing Platform"/>
            <person name="Cuomo C."/>
            <person name="Hulbert S."/>
            <person name="Chen X."/>
            <person name="Walker B."/>
            <person name="Young S.K."/>
            <person name="Zeng Q."/>
            <person name="Gargeya S."/>
            <person name="Fitzgerald M."/>
            <person name="Haas B."/>
            <person name="Abouelleil A."/>
            <person name="Alvarado L."/>
            <person name="Arachchi H.M."/>
            <person name="Berlin A.M."/>
            <person name="Chapman S.B."/>
            <person name="Goldberg J."/>
            <person name="Griggs A."/>
            <person name="Gujja S."/>
            <person name="Hansen M."/>
            <person name="Howarth C."/>
            <person name="Imamovic A."/>
            <person name="Larimer J."/>
            <person name="McCowan C."/>
            <person name="Montmayeur A."/>
            <person name="Murphy C."/>
            <person name="Neiman D."/>
            <person name="Pearson M."/>
            <person name="Priest M."/>
            <person name="Roberts A."/>
            <person name="Saif S."/>
            <person name="Shea T."/>
            <person name="Sisk P."/>
            <person name="Sykes S."/>
            <person name="Wortman J."/>
            <person name="Nusbaum C."/>
            <person name="Birren B."/>
        </authorList>
    </citation>
    <scope>NUCLEOTIDE SEQUENCE [LARGE SCALE GENOMIC DNA]</scope>
    <source>
        <strain evidence="11">race PST-78</strain>
    </source>
</reference>
<feature type="domain" description="DDE Tnp4" evidence="8">
    <location>
        <begin position="227"/>
        <end position="290"/>
    </location>
</feature>
<dbReference type="AlphaFoldDB" id="A0A0L0V4P6"/>
<dbReference type="Proteomes" id="UP000054564">
    <property type="component" value="Unassembled WGS sequence"/>
</dbReference>
<dbReference type="PANTHER" id="PTHR22930">
    <property type="match status" value="1"/>
</dbReference>
<dbReference type="GO" id="GO:0004518">
    <property type="term" value="F:nuclease activity"/>
    <property type="evidence" value="ECO:0007669"/>
    <property type="project" value="UniProtKB-KW"/>
</dbReference>
<accession>A0A0L0V4P6</accession>
<evidence type="ECO:0000313" key="11">
    <source>
        <dbReference type="Proteomes" id="UP000054564"/>
    </source>
</evidence>
<comment type="similarity">
    <text evidence="3">Belongs to the HARBI1 family.</text>
</comment>
<dbReference type="GO" id="GO:0016787">
    <property type="term" value="F:hydrolase activity"/>
    <property type="evidence" value="ECO:0007669"/>
    <property type="project" value="UniProtKB-KW"/>
</dbReference>
<feature type="domain" description="DUF8040" evidence="9">
    <location>
        <begin position="54"/>
        <end position="109"/>
    </location>
</feature>
<dbReference type="OrthoDB" id="1681765at2759"/>
<evidence type="ECO:0000259" key="9">
    <source>
        <dbReference type="Pfam" id="PF26138"/>
    </source>
</evidence>
<evidence type="ECO:0000256" key="2">
    <source>
        <dbReference type="ARBA" id="ARBA00004123"/>
    </source>
</evidence>
<comment type="caution">
    <text evidence="10">The sequence shown here is derived from an EMBL/GenBank/DDBJ whole genome shotgun (WGS) entry which is preliminary data.</text>
</comment>
<gene>
    <name evidence="10" type="ORF">PSTG_12390</name>
</gene>
<keyword evidence="7" id="KW-0539">Nucleus</keyword>
<sequence length="354" mass="41108">MENSLLAAIAAAGASIMENASAVTSITISTTAINYLGSMWNTYDRYYGDGGQARYVRYLLNKVQPELFCEITRMERLTFDSLIQELRANLLLKEGRLVSVEEQVPIFLDITDFLDPRYFGLVLDALWSMYPNYVKFDEESCRQPEHLRNNPKYKAFKHALGALDGVFVSARVPVDAQSPWRNRKHVLAQNVLATVNFNFEFVFVLAGWEGSAHNTRVFNDATANGLNIPQKKQRPSNKQELYNLRHASLRNCVERIFGCLKRKFPILRSAPEVELRKQVRLVYVLCMLWNYMRCHETLENMMDDDENKTSQDNTGGFNQDRDFDVLQEDEQMKRRHDRLAGRLWTQYLEYCSRL</sequence>
<evidence type="ECO:0000256" key="1">
    <source>
        <dbReference type="ARBA" id="ARBA00001968"/>
    </source>
</evidence>